<dbReference type="AlphaFoldDB" id="A0A820I9P4"/>
<reference evidence="2" key="1">
    <citation type="submission" date="2021-02" db="EMBL/GenBank/DDBJ databases">
        <authorList>
            <person name="Nowell W R."/>
        </authorList>
    </citation>
    <scope>NUCLEOTIDE SEQUENCE</scope>
</reference>
<proteinExistence type="predicted"/>
<dbReference type="GO" id="GO:0003676">
    <property type="term" value="F:nucleic acid binding"/>
    <property type="evidence" value="ECO:0007669"/>
    <property type="project" value="InterPro"/>
</dbReference>
<evidence type="ECO:0000313" key="1">
    <source>
        <dbReference type="EMBL" id="CAF2058587.1"/>
    </source>
</evidence>
<accession>A0A820I9P4</accession>
<sequence>MIEFWAKSIEDIEEDQRYREMVKNPSCIGISIMFTCKRLLWIIKDKGESWTGEYFCDIILTRNVFPFLKNEDNVIDPDEVIFVHDKAPCMRANKTQHLLQDNDVKFWGNDIWPGNSPDLNVAECIGSIIKDEVETKMLSETEYNRYHEDTLKIHIEIVLTSMEEDTESFETLLCSYPSRLRAVKNANDRHTDY</sequence>
<dbReference type="Proteomes" id="UP000663842">
    <property type="component" value="Unassembled WGS sequence"/>
</dbReference>
<name>A0A820I9P4_9BILA</name>
<dbReference type="Proteomes" id="UP000663887">
    <property type="component" value="Unassembled WGS sequence"/>
</dbReference>
<dbReference type="Gene3D" id="3.30.420.10">
    <property type="entry name" value="Ribonuclease H-like superfamily/Ribonuclease H"/>
    <property type="match status" value="1"/>
</dbReference>
<dbReference type="EMBL" id="CAJOBF010011649">
    <property type="protein sequence ID" value="CAF4308596.1"/>
    <property type="molecule type" value="Genomic_DNA"/>
</dbReference>
<comment type="caution">
    <text evidence="2">The sequence shown here is derived from an EMBL/GenBank/DDBJ whole genome shotgun (WGS) entry which is preliminary data.</text>
</comment>
<organism evidence="2 3">
    <name type="scientific">Rotaria magnacalcarata</name>
    <dbReference type="NCBI Taxonomy" id="392030"/>
    <lineage>
        <taxon>Eukaryota</taxon>
        <taxon>Metazoa</taxon>
        <taxon>Spiralia</taxon>
        <taxon>Gnathifera</taxon>
        <taxon>Rotifera</taxon>
        <taxon>Eurotatoria</taxon>
        <taxon>Bdelloidea</taxon>
        <taxon>Philodinida</taxon>
        <taxon>Philodinidae</taxon>
        <taxon>Rotaria</taxon>
    </lineage>
</organism>
<evidence type="ECO:0000313" key="3">
    <source>
        <dbReference type="Proteomes" id="UP000663842"/>
    </source>
</evidence>
<dbReference type="EMBL" id="CAJNRG010003560">
    <property type="protein sequence ID" value="CAF2058587.1"/>
    <property type="molecule type" value="Genomic_DNA"/>
</dbReference>
<gene>
    <name evidence="2" type="ORF">UXM345_LOCUS33817</name>
    <name evidence="1" type="ORF">XDN619_LOCUS10169</name>
</gene>
<protein>
    <submittedName>
        <fullName evidence="2">Uncharacterized protein</fullName>
    </submittedName>
</protein>
<evidence type="ECO:0000313" key="2">
    <source>
        <dbReference type="EMBL" id="CAF4308596.1"/>
    </source>
</evidence>
<dbReference type="InterPro" id="IPR036397">
    <property type="entry name" value="RNaseH_sf"/>
</dbReference>